<dbReference type="PROSITE" id="PS50089">
    <property type="entry name" value="ZF_RING_2"/>
    <property type="match status" value="1"/>
</dbReference>
<dbReference type="EMBL" id="HBGK01043041">
    <property type="protein sequence ID" value="CAD9302693.1"/>
    <property type="molecule type" value="Transcribed_RNA"/>
</dbReference>
<feature type="region of interest" description="Disordered" evidence="5">
    <location>
        <begin position="1"/>
        <end position="54"/>
    </location>
</feature>
<evidence type="ECO:0000256" key="5">
    <source>
        <dbReference type="SAM" id="MobiDB-lite"/>
    </source>
</evidence>
<evidence type="ECO:0000256" key="1">
    <source>
        <dbReference type="ARBA" id="ARBA00022723"/>
    </source>
</evidence>
<dbReference type="SMART" id="SM01197">
    <property type="entry name" value="FANCL_C"/>
    <property type="match status" value="1"/>
</dbReference>
<evidence type="ECO:0000256" key="4">
    <source>
        <dbReference type="PROSITE-ProRule" id="PRU00175"/>
    </source>
</evidence>
<accession>A0A7S1VM26</accession>
<dbReference type="PANTHER" id="PTHR45969:SF69">
    <property type="entry name" value="FINGER DOMAIN PROTEIN, PUTATIVE (AFU_ORTHOLOGUE AFUA_3G12190)-RELATED"/>
    <property type="match status" value="1"/>
</dbReference>
<dbReference type="InterPro" id="IPR001841">
    <property type="entry name" value="Znf_RING"/>
</dbReference>
<evidence type="ECO:0000256" key="3">
    <source>
        <dbReference type="ARBA" id="ARBA00022833"/>
    </source>
</evidence>
<evidence type="ECO:0000256" key="2">
    <source>
        <dbReference type="ARBA" id="ARBA00022771"/>
    </source>
</evidence>
<dbReference type="InterPro" id="IPR013083">
    <property type="entry name" value="Znf_RING/FYVE/PHD"/>
</dbReference>
<protein>
    <recommendedName>
        <fullName evidence="6">RING-type domain-containing protein</fullName>
    </recommendedName>
</protein>
<gene>
    <name evidence="7" type="ORF">GOCE00092_LOCUS22606</name>
</gene>
<dbReference type="GO" id="GO:0016567">
    <property type="term" value="P:protein ubiquitination"/>
    <property type="evidence" value="ECO:0007669"/>
    <property type="project" value="TreeGrafter"/>
</dbReference>
<dbReference type="SUPFAM" id="SSF57850">
    <property type="entry name" value="RING/U-box"/>
    <property type="match status" value="1"/>
</dbReference>
<evidence type="ECO:0000259" key="6">
    <source>
        <dbReference type="PROSITE" id="PS50089"/>
    </source>
</evidence>
<dbReference type="PANTHER" id="PTHR45969">
    <property type="entry name" value="RING ZINC FINGER PROTEIN-RELATED"/>
    <property type="match status" value="1"/>
</dbReference>
<keyword evidence="1" id="KW-0479">Metal-binding</keyword>
<sequence length="148" mass="16458">MLKSSCRKLQTHDALKSKKEGDDIELSTTQAEHPNGSRHKTGSQGDDNVDCTENTGDEATPDACAICLDPFALDDTVTNGSSCEHEFHHKCLLDWLNSRARPKECPTCRAPLWDQNKYDNVFQGMQDVNRVDGVSKSSERKRAHNLGV</sequence>
<feature type="domain" description="RING-type" evidence="6">
    <location>
        <begin position="64"/>
        <end position="109"/>
    </location>
</feature>
<proteinExistence type="predicted"/>
<keyword evidence="3" id="KW-0862">Zinc</keyword>
<dbReference type="SMART" id="SM00184">
    <property type="entry name" value="RING"/>
    <property type="match status" value="1"/>
</dbReference>
<dbReference type="GO" id="GO:0008270">
    <property type="term" value="F:zinc ion binding"/>
    <property type="evidence" value="ECO:0007669"/>
    <property type="project" value="UniProtKB-KW"/>
</dbReference>
<dbReference type="GO" id="GO:0061630">
    <property type="term" value="F:ubiquitin protein ligase activity"/>
    <property type="evidence" value="ECO:0007669"/>
    <property type="project" value="TreeGrafter"/>
</dbReference>
<keyword evidence="2 4" id="KW-0863">Zinc-finger</keyword>
<name>A0A7S1VM26_9STRA</name>
<evidence type="ECO:0000313" key="7">
    <source>
        <dbReference type="EMBL" id="CAD9302693.1"/>
    </source>
</evidence>
<organism evidence="7">
    <name type="scientific">Grammatophora oceanica</name>
    <dbReference type="NCBI Taxonomy" id="210454"/>
    <lineage>
        <taxon>Eukaryota</taxon>
        <taxon>Sar</taxon>
        <taxon>Stramenopiles</taxon>
        <taxon>Ochrophyta</taxon>
        <taxon>Bacillariophyta</taxon>
        <taxon>Fragilariophyceae</taxon>
        <taxon>Fragilariophycidae</taxon>
        <taxon>Rhabdonematales</taxon>
        <taxon>Grammatophoraceae</taxon>
        <taxon>Grammatophora</taxon>
    </lineage>
</organism>
<feature type="compositionally biased region" description="Basic and acidic residues" evidence="5">
    <location>
        <begin position="10"/>
        <end position="21"/>
    </location>
</feature>
<dbReference type="Pfam" id="PF13639">
    <property type="entry name" value="zf-RING_2"/>
    <property type="match status" value="1"/>
</dbReference>
<reference evidence="7" key="1">
    <citation type="submission" date="2021-01" db="EMBL/GenBank/DDBJ databases">
        <authorList>
            <person name="Corre E."/>
            <person name="Pelletier E."/>
            <person name="Niang G."/>
            <person name="Scheremetjew M."/>
            <person name="Finn R."/>
            <person name="Kale V."/>
            <person name="Holt S."/>
            <person name="Cochrane G."/>
            <person name="Meng A."/>
            <person name="Brown T."/>
            <person name="Cohen L."/>
        </authorList>
    </citation>
    <scope>NUCLEOTIDE SEQUENCE</scope>
    <source>
        <strain evidence="7">CCMP 410</strain>
    </source>
</reference>
<dbReference type="AlphaFoldDB" id="A0A7S1VM26"/>
<dbReference type="Gene3D" id="3.30.40.10">
    <property type="entry name" value="Zinc/RING finger domain, C3HC4 (zinc finger)"/>
    <property type="match status" value="1"/>
</dbReference>